<dbReference type="InterPro" id="IPR029021">
    <property type="entry name" value="Prot-tyrosine_phosphatase-like"/>
</dbReference>
<evidence type="ECO:0000313" key="3">
    <source>
        <dbReference type="Proteomes" id="UP000468327"/>
    </source>
</evidence>
<dbReference type="AlphaFoldDB" id="A0A6N8IHY3"/>
<proteinExistence type="inferred from homology"/>
<evidence type="ECO:0000256" key="1">
    <source>
        <dbReference type="ARBA" id="ARBA00009580"/>
    </source>
</evidence>
<dbReference type="SUPFAM" id="SSF52799">
    <property type="entry name" value="(Phosphotyrosine protein) phosphatases II"/>
    <property type="match status" value="1"/>
</dbReference>
<gene>
    <name evidence="2" type="ORF">GO738_09120</name>
</gene>
<dbReference type="GO" id="GO:0004721">
    <property type="term" value="F:phosphoprotein phosphatase activity"/>
    <property type="evidence" value="ECO:0007669"/>
    <property type="project" value="InterPro"/>
</dbReference>
<dbReference type="Pfam" id="PF13350">
    <property type="entry name" value="Y_phosphatase3"/>
    <property type="match status" value="1"/>
</dbReference>
<dbReference type="Proteomes" id="UP000468327">
    <property type="component" value="Unassembled WGS sequence"/>
</dbReference>
<dbReference type="PANTHER" id="PTHR31126:SF1">
    <property type="entry name" value="TYROSINE SPECIFIC PROTEIN PHOSPHATASES DOMAIN-CONTAINING PROTEIN"/>
    <property type="match status" value="1"/>
</dbReference>
<organism evidence="2 3">
    <name type="scientific">Gordonibacter urolithinfaciens</name>
    <dbReference type="NCBI Taxonomy" id="1335613"/>
    <lineage>
        <taxon>Bacteria</taxon>
        <taxon>Bacillati</taxon>
        <taxon>Actinomycetota</taxon>
        <taxon>Coriobacteriia</taxon>
        <taxon>Eggerthellales</taxon>
        <taxon>Eggerthellaceae</taxon>
        <taxon>Gordonibacter</taxon>
    </lineage>
</organism>
<dbReference type="EMBL" id="WPOC01000013">
    <property type="protein sequence ID" value="MVN15501.1"/>
    <property type="molecule type" value="Genomic_DNA"/>
</dbReference>
<accession>A0A6N8IHY3</accession>
<dbReference type="PANTHER" id="PTHR31126">
    <property type="entry name" value="TYROSINE-PROTEIN PHOSPHATASE"/>
    <property type="match status" value="1"/>
</dbReference>
<name>A0A6N8IHY3_9ACTN</name>
<protein>
    <submittedName>
        <fullName evidence="2">Protein-tyrosine-phosphatase</fullName>
    </submittedName>
</protein>
<keyword evidence="3" id="KW-1185">Reference proteome</keyword>
<sequence>MGERGASVFGRSTAMVDTVPDDFSPSLGIADAEGLEKVSDGHIELEGLPNTRDIGGIPAADGRYVKHARLLRSGALAGATERDLEVLLDDFGVRTVIDLRTEEERREKPDPEDGMEGVRFEDAPVLNTATLGVTREGGIKGALKMLRVVQDDPAQIMRDIYERMVLDEASQRGFASFFDDVLDTQEGAVLWHCTIGKDRAGLAAMLLLHVLGASHDDIMRDYEATNRYVASRTEDIMDALATYHLAGKLDKSIQVINSADPRFLQAALDAIDREFGGLDAYVEKAVGITDEKRDTLRARYLTDDPRG</sequence>
<comment type="caution">
    <text evidence="2">The sequence shown here is derived from an EMBL/GenBank/DDBJ whole genome shotgun (WGS) entry which is preliminary data.</text>
</comment>
<dbReference type="Gene3D" id="3.90.190.10">
    <property type="entry name" value="Protein tyrosine phosphatase superfamily"/>
    <property type="match status" value="1"/>
</dbReference>
<comment type="similarity">
    <text evidence="1">Belongs to the protein-tyrosine phosphatase family.</text>
</comment>
<dbReference type="InterPro" id="IPR026893">
    <property type="entry name" value="Tyr/Ser_Pase_IphP-type"/>
</dbReference>
<evidence type="ECO:0000313" key="2">
    <source>
        <dbReference type="EMBL" id="MVN15501.1"/>
    </source>
</evidence>
<reference evidence="2 3" key="1">
    <citation type="submission" date="2019-11" db="EMBL/GenBank/DDBJ databases">
        <title>Whole genome shotgun sequencing (WGS) data from Adlercreutzia equolifaciens ResAG-91, Eggerthella lenta MRI-F36, MRI-F37, MRI-F40, ResAG-49, ResAG-88, ResAG-121, ResAG-145, and Gordonibacter sp. ResAG-5, ResAG-26, ResAG-43, ResAG-50, ResAG-59.</title>
        <authorList>
            <person name="Stoll D.A."/>
            <person name="Danylec N."/>
            <person name="Franz C.M.A.P."/>
            <person name="Huch M."/>
        </authorList>
    </citation>
    <scope>NUCLEOTIDE SEQUENCE [LARGE SCALE GENOMIC DNA]</scope>
    <source>
        <strain evidence="2 3">ResAG-59</strain>
    </source>
</reference>